<organism evidence="1 2">
    <name type="scientific">Diversispora epigaea</name>
    <dbReference type="NCBI Taxonomy" id="1348612"/>
    <lineage>
        <taxon>Eukaryota</taxon>
        <taxon>Fungi</taxon>
        <taxon>Fungi incertae sedis</taxon>
        <taxon>Mucoromycota</taxon>
        <taxon>Glomeromycotina</taxon>
        <taxon>Glomeromycetes</taxon>
        <taxon>Diversisporales</taxon>
        <taxon>Diversisporaceae</taxon>
        <taxon>Diversispora</taxon>
    </lineage>
</organism>
<evidence type="ECO:0000313" key="2">
    <source>
        <dbReference type="Proteomes" id="UP000266861"/>
    </source>
</evidence>
<dbReference type="AlphaFoldDB" id="A0A397JAL8"/>
<name>A0A397JAL8_9GLOM</name>
<keyword evidence="2" id="KW-1185">Reference proteome</keyword>
<reference evidence="1 2" key="1">
    <citation type="submission" date="2018-08" db="EMBL/GenBank/DDBJ databases">
        <title>Genome and evolution of the arbuscular mycorrhizal fungus Diversispora epigaea (formerly Glomus versiforme) and its bacterial endosymbionts.</title>
        <authorList>
            <person name="Sun X."/>
            <person name="Fei Z."/>
            <person name="Harrison M."/>
        </authorList>
    </citation>
    <scope>NUCLEOTIDE SEQUENCE [LARGE SCALE GENOMIC DNA]</scope>
    <source>
        <strain evidence="1 2">IT104</strain>
    </source>
</reference>
<proteinExistence type="predicted"/>
<dbReference type="EMBL" id="PQFF01000106">
    <property type="protein sequence ID" value="RHZ82033.1"/>
    <property type="molecule type" value="Genomic_DNA"/>
</dbReference>
<accession>A0A397JAL8</accession>
<sequence length="77" mass="9257">MIVGKSSQMHRYVEIELLKNLNKIDPVTYKVYRLQVKLRAYNCNNELLDQISREERLQKLDEAFKGIEEEYQLILKL</sequence>
<gene>
    <name evidence="1" type="ORF">Glove_114g158</name>
</gene>
<evidence type="ECO:0000313" key="1">
    <source>
        <dbReference type="EMBL" id="RHZ82033.1"/>
    </source>
</evidence>
<comment type="caution">
    <text evidence="1">The sequence shown here is derived from an EMBL/GenBank/DDBJ whole genome shotgun (WGS) entry which is preliminary data.</text>
</comment>
<protein>
    <submittedName>
        <fullName evidence="1">Uncharacterized protein</fullName>
    </submittedName>
</protein>
<dbReference type="Proteomes" id="UP000266861">
    <property type="component" value="Unassembled WGS sequence"/>
</dbReference>
<dbReference type="STRING" id="1348612.A0A397JAL8"/>
<dbReference type="OrthoDB" id="10253098at2759"/>